<gene>
    <name evidence="3" type="ORF">STAS_02949</name>
</gene>
<evidence type="ECO:0000256" key="1">
    <source>
        <dbReference type="ARBA" id="ARBA00009861"/>
    </source>
</evidence>
<dbReference type="PANTHER" id="PTHR31147:SF66">
    <property type="entry name" value="OS05G0315700 PROTEIN"/>
    <property type="match status" value="1"/>
</dbReference>
<dbReference type="EMBL" id="BKCP01001669">
    <property type="protein sequence ID" value="GER27250.1"/>
    <property type="molecule type" value="Genomic_DNA"/>
</dbReference>
<sequence>MALPENVLTFKVTRKKPELLRPAKPTPHEFKSLSDIDDQESLRVQIPVMQFYRKSPSMEGKDPVRIIRTAVSRALVYYYPLAGRLREVTGRKLVVECTGEGVLFIEADADVSLAEFVVSPQPPFHCFEELLYDVPGSSGVTGCPLMLIQFMSAIGEHAIGAQSPSILPVWERQLLTARDPPRVTRAHLEYDTLPDGDSIPLDNLVQRSFFFGPAEISALRSLLQPNLNLRCTTFELVTACLWRCRTAALATDRGQVFRLDCIVNCRKRLDPPLPDGYYGNALVWPAAVSAAGDLSDNPLEYAVGLVRRAKSEATEEYVRSVADRMVKSGRPIFSMVRTLIVSDLTGLGFEKVDYGWGHPIYGGNPVPGIMGFPGVCFYSWWKNSEGEKGVLVPVYLPASAMEVFAKELKVMIMKGNDLEGAGQDTKVYIKSDYQEGLRFHAPIIQFYRKSPSMEGKDPVSVGVIRAAVSRALVYYYPLAGRLREVTGRKLVVECTGEGVLFIEADADVSLAEFGVSPQPPFDCFEELLYDVPGSGGVTGCPLMLIQACTRNSPLFSVFGVTRLKCGGFIFALRFNHTMVDATCLVQFMSAISELALGAQSPSILPVWERHLLSARDPPRVTRVHLEYDPLPDEDTIPLHNLVQRSFFFGSVEISALRRRLSCRCTTFDLMFDPPLPDGYYGNALVWPAAVSAAGDLSDNPLEYAVELVRRAKSEATEEKWITGRAMPFMVVIRYRESPNFSDCAFTPRGRIVRGKGNIDSDNAMEVFVKELKVMVKGNDDDLEGGVTRQDPEFIPPAEPTPHDFKSLSDIDDQPGLRFHVPIIQFYRKNPSMEGKDPVGIIRTAVSRALVYYYPLAGRLREISDRKKLVVECTGEGILFVEADADVALREFGDCPHPPFPCFEELLYDVTRLKCGGFIIGWRVNHVMGDGAGLVQLMSAVGEISRGAHAPSILPVWERHLLDAWGPLKSREYDPDAEGDPIPLDNNPVQRCFFFGSAEISALRRQLPSHYSTFDVVTGCLWRCRTAAISTGPHQVFRVNCIVDCRKRFDPPLPGGYYGNVVVGPPAVSAAGELCGSSLEYAVELVRRAKLEATEEYVRVIATRGRVDDFPRVIRNFVVSDLTSMGIEKVDYGWGEPVYGGNPVPMTVFASAVSSYTVSRNSKGESGILVPMSLPANAMEVFAKEVRVMVKGDNQLPTTIRTERAPTQDNMLYIKSGL</sequence>
<comment type="caution">
    <text evidence="3">The sequence shown here is derived from an EMBL/GenBank/DDBJ whole genome shotgun (WGS) entry which is preliminary data.</text>
</comment>
<keyword evidence="2 3" id="KW-0808">Transferase</keyword>
<dbReference type="OrthoDB" id="1483986at2759"/>
<dbReference type="PANTHER" id="PTHR31147">
    <property type="entry name" value="ACYL TRANSFERASE 4"/>
    <property type="match status" value="1"/>
</dbReference>
<dbReference type="InterPro" id="IPR050898">
    <property type="entry name" value="Plant_acyltransferase"/>
</dbReference>
<name>A0A5A7P3G3_STRAF</name>
<comment type="similarity">
    <text evidence="1">Belongs to the plant acyltransferase family.</text>
</comment>
<keyword evidence="4" id="KW-1185">Reference proteome</keyword>
<evidence type="ECO:0000256" key="2">
    <source>
        <dbReference type="ARBA" id="ARBA00022679"/>
    </source>
</evidence>
<dbReference type="Gene3D" id="3.30.559.10">
    <property type="entry name" value="Chloramphenicol acetyltransferase-like domain"/>
    <property type="match status" value="7"/>
</dbReference>
<dbReference type="Pfam" id="PF02458">
    <property type="entry name" value="Transferase"/>
    <property type="match status" value="3"/>
</dbReference>
<organism evidence="3 4">
    <name type="scientific">Striga asiatica</name>
    <name type="common">Asiatic witchweed</name>
    <name type="synonym">Buchnera asiatica</name>
    <dbReference type="NCBI Taxonomy" id="4170"/>
    <lineage>
        <taxon>Eukaryota</taxon>
        <taxon>Viridiplantae</taxon>
        <taxon>Streptophyta</taxon>
        <taxon>Embryophyta</taxon>
        <taxon>Tracheophyta</taxon>
        <taxon>Spermatophyta</taxon>
        <taxon>Magnoliopsida</taxon>
        <taxon>eudicotyledons</taxon>
        <taxon>Gunneridae</taxon>
        <taxon>Pentapetalae</taxon>
        <taxon>asterids</taxon>
        <taxon>lamiids</taxon>
        <taxon>Lamiales</taxon>
        <taxon>Orobanchaceae</taxon>
        <taxon>Buchnereae</taxon>
        <taxon>Striga</taxon>
    </lineage>
</organism>
<reference evidence="4" key="1">
    <citation type="journal article" date="2019" name="Curr. Biol.">
        <title>Genome Sequence of Striga asiatica Provides Insight into the Evolution of Plant Parasitism.</title>
        <authorList>
            <person name="Yoshida S."/>
            <person name="Kim S."/>
            <person name="Wafula E.K."/>
            <person name="Tanskanen J."/>
            <person name="Kim Y.M."/>
            <person name="Honaas L."/>
            <person name="Yang Z."/>
            <person name="Spallek T."/>
            <person name="Conn C.E."/>
            <person name="Ichihashi Y."/>
            <person name="Cheong K."/>
            <person name="Cui S."/>
            <person name="Der J.P."/>
            <person name="Gundlach H."/>
            <person name="Jiao Y."/>
            <person name="Hori C."/>
            <person name="Ishida J.K."/>
            <person name="Kasahara H."/>
            <person name="Kiba T."/>
            <person name="Kim M.S."/>
            <person name="Koo N."/>
            <person name="Laohavisit A."/>
            <person name="Lee Y.H."/>
            <person name="Lumba S."/>
            <person name="McCourt P."/>
            <person name="Mortimer J.C."/>
            <person name="Mutuku J.M."/>
            <person name="Nomura T."/>
            <person name="Sasaki-Sekimoto Y."/>
            <person name="Seto Y."/>
            <person name="Wang Y."/>
            <person name="Wakatake T."/>
            <person name="Sakakibara H."/>
            <person name="Demura T."/>
            <person name="Yamaguchi S."/>
            <person name="Yoneyama K."/>
            <person name="Manabe R.I."/>
            <person name="Nelson D.C."/>
            <person name="Schulman A.H."/>
            <person name="Timko M.P."/>
            <person name="dePamphilis C.W."/>
            <person name="Choi D."/>
            <person name="Shirasu K."/>
        </authorList>
    </citation>
    <scope>NUCLEOTIDE SEQUENCE [LARGE SCALE GENOMIC DNA]</scope>
    <source>
        <strain evidence="4">cv. UVA1</strain>
    </source>
</reference>
<dbReference type="Proteomes" id="UP000325081">
    <property type="component" value="Unassembled WGS sequence"/>
</dbReference>
<proteinExistence type="inferred from homology"/>
<protein>
    <submittedName>
        <fullName evidence="3">HXXXD-type acyl-transferase family protein</fullName>
    </submittedName>
</protein>
<evidence type="ECO:0000313" key="3">
    <source>
        <dbReference type="EMBL" id="GER27250.1"/>
    </source>
</evidence>
<accession>A0A5A7P3G3</accession>
<dbReference type="GO" id="GO:0016740">
    <property type="term" value="F:transferase activity"/>
    <property type="evidence" value="ECO:0007669"/>
    <property type="project" value="UniProtKB-KW"/>
</dbReference>
<dbReference type="InterPro" id="IPR023213">
    <property type="entry name" value="CAT-like_dom_sf"/>
</dbReference>
<dbReference type="AlphaFoldDB" id="A0A5A7P3G3"/>
<evidence type="ECO:0000313" key="4">
    <source>
        <dbReference type="Proteomes" id="UP000325081"/>
    </source>
</evidence>